<protein>
    <submittedName>
        <fullName evidence="2">Uncharacterized protein</fullName>
    </submittedName>
</protein>
<keyword evidence="1" id="KW-0472">Membrane</keyword>
<keyword evidence="1" id="KW-0812">Transmembrane</keyword>
<proteinExistence type="predicted"/>
<gene>
    <name evidence="2" type="ORF">CUMW_166890</name>
</gene>
<sequence>MPFVVDELQQLLNDEGGMADLNLTRKLAVSSPPVTDSSVPDAATIQEENDVEELECCLRHFEQTDHGKQYAHELPLAIRLLGKSCLGIGIMWNNLRNDAEDYINIRLELILMAGTITLSVYSFFGGCNIWHEHPRYMERRP</sequence>
<reference evidence="2 3" key="1">
    <citation type="journal article" date="2017" name="Front. Genet.">
        <title>Draft sequencing of the heterozygous diploid genome of Satsuma (Citrus unshiu Marc.) using a hybrid assembly approach.</title>
        <authorList>
            <person name="Shimizu T."/>
            <person name="Tanizawa Y."/>
            <person name="Mochizuki T."/>
            <person name="Nagasaki H."/>
            <person name="Yoshioka T."/>
            <person name="Toyoda A."/>
            <person name="Fujiyama A."/>
            <person name="Kaminuma E."/>
            <person name="Nakamura Y."/>
        </authorList>
    </citation>
    <scope>NUCLEOTIDE SEQUENCE [LARGE SCALE GENOMIC DNA]</scope>
    <source>
        <strain evidence="3">cv. Miyagawa wase</strain>
    </source>
</reference>
<evidence type="ECO:0000256" key="1">
    <source>
        <dbReference type="SAM" id="Phobius"/>
    </source>
</evidence>
<evidence type="ECO:0000313" key="3">
    <source>
        <dbReference type="Proteomes" id="UP000236630"/>
    </source>
</evidence>
<dbReference type="EMBL" id="BDQV01000125">
    <property type="protein sequence ID" value="GAY55802.1"/>
    <property type="molecule type" value="Genomic_DNA"/>
</dbReference>
<accession>A0A2H5PTY1</accession>
<dbReference type="AlphaFoldDB" id="A0A2H5PTY1"/>
<evidence type="ECO:0000313" key="2">
    <source>
        <dbReference type="EMBL" id="GAY55802.1"/>
    </source>
</evidence>
<keyword evidence="1" id="KW-1133">Transmembrane helix</keyword>
<dbReference type="STRING" id="55188.A0A2H5PTY1"/>
<feature type="transmembrane region" description="Helical" evidence="1">
    <location>
        <begin position="107"/>
        <end position="130"/>
    </location>
</feature>
<dbReference type="Gene3D" id="1.20.58.340">
    <property type="entry name" value="Magnesium transport protein CorA, transmembrane region"/>
    <property type="match status" value="1"/>
</dbReference>
<organism evidence="2 3">
    <name type="scientific">Citrus unshiu</name>
    <name type="common">Satsuma mandarin</name>
    <name type="synonym">Citrus nobilis var. unshiu</name>
    <dbReference type="NCBI Taxonomy" id="55188"/>
    <lineage>
        <taxon>Eukaryota</taxon>
        <taxon>Viridiplantae</taxon>
        <taxon>Streptophyta</taxon>
        <taxon>Embryophyta</taxon>
        <taxon>Tracheophyta</taxon>
        <taxon>Spermatophyta</taxon>
        <taxon>Magnoliopsida</taxon>
        <taxon>eudicotyledons</taxon>
        <taxon>Gunneridae</taxon>
        <taxon>Pentapetalae</taxon>
        <taxon>rosids</taxon>
        <taxon>malvids</taxon>
        <taxon>Sapindales</taxon>
        <taxon>Rutaceae</taxon>
        <taxon>Aurantioideae</taxon>
        <taxon>Citrus</taxon>
    </lineage>
</organism>
<keyword evidence="3" id="KW-1185">Reference proteome</keyword>
<comment type="caution">
    <text evidence="2">The sequence shown here is derived from an EMBL/GenBank/DDBJ whole genome shotgun (WGS) entry which is preliminary data.</text>
</comment>
<name>A0A2H5PTY1_CITUN</name>
<dbReference type="Proteomes" id="UP000236630">
    <property type="component" value="Unassembled WGS sequence"/>
</dbReference>